<comment type="function">
    <text evidence="1">Participates in various redox reactions through the reversible oxidation of its active center dithiol to a disulfide and catalyzes dithiol-disulfide exchange reactions.</text>
</comment>
<evidence type="ECO:0000256" key="3">
    <source>
        <dbReference type="ARBA" id="ARBA00022448"/>
    </source>
</evidence>
<dbReference type="InterPro" id="IPR017937">
    <property type="entry name" value="Thioredoxin_CS"/>
</dbReference>
<dbReference type="GO" id="GO:0045454">
    <property type="term" value="P:cell redox homeostasis"/>
    <property type="evidence" value="ECO:0007669"/>
    <property type="project" value="TreeGrafter"/>
</dbReference>
<dbReference type="Pfam" id="PF00085">
    <property type="entry name" value="Thioredoxin"/>
    <property type="match status" value="1"/>
</dbReference>
<keyword evidence="6" id="KW-0676">Redox-active center</keyword>
<keyword evidence="4" id="KW-0249">Electron transport</keyword>
<dbReference type="EMBL" id="FLQS01000001">
    <property type="protein sequence ID" value="SBS70506.1"/>
    <property type="molecule type" value="Genomic_DNA"/>
</dbReference>
<name>A0A1Y5NVP5_9MYCO</name>
<dbReference type="AlphaFoldDB" id="A0A1Y5NVP5"/>
<dbReference type="PROSITE" id="PS00194">
    <property type="entry name" value="THIOREDOXIN_1"/>
    <property type="match status" value="1"/>
</dbReference>
<evidence type="ECO:0000256" key="4">
    <source>
        <dbReference type="ARBA" id="ARBA00022982"/>
    </source>
</evidence>
<dbReference type="PRINTS" id="PR00421">
    <property type="entry name" value="THIOREDOXIN"/>
</dbReference>
<evidence type="ECO:0000259" key="7">
    <source>
        <dbReference type="PROSITE" id="PS51352"/>
    </source>
</evidence>
<dbReference type="Gene3D" id="3.40.30.10">
    <property type="entry name" value="Glutaredoxin"/>
    <property type="match status" value="1"/>
</dbReference>
<dbReference type="GO" id="GO:0005829">
    <property type="term" value="C:cytosol"/>
    <property type="evidence" value="ECO:0007669"/>
    <property type="project" value="TreeGrafter"/>
</dbReference>
<dbReference type="SUPFAM" id="SSF52833">
    <property type="entry name" value="Thioredoxin-like"/>
    <property type="match status" value="1"/>
</dbReference>
<keyword evidence="5" id="KW-1015">Disulfide bond</keyword>
<dbReference type="PROSITE" id="PS51352">
    <property type="entry name" value="THIOREDOXIN_2"/>
    <property type="match status" value="1"/>
</dbReference>
<dbReference type="PANTHER" id="PTHR45663">
    <property type="entry name" value="GEO12009P1"/>
    <property type="match status" value="1"/>
</dbReference>
<organism evidence="8">
    <name type="scientific">uncultured Mycobacterium sp</name>
    <dbReference type="NCBI Taxonomy" id="171292"/>
    <lineage>
        <taxon>Bacteria</taxon>
        <taxon>Bacillati</taxon>
        <taxon>Actinomycetota</taxon>
        <taxon>Actinomycetes</taxon>
        <taxon>Mycobacteriales</taxon>
        <taxon>Mycobacteriaceae</taxon>
        <taxon>Mycobacterium</taxon>
        <taxon>environmental samples</taxon>
    </lineage>
</organism>
<dbReference type="InterPro" id="IPR036249">
    <property type="entry name" value="Thioredoxin-like_sf"/>
</dbReference>
<comment type="similarity">
    <text evidence="2">Belongs to the thioredoxin family.</text>
</comment>
<dbReference type="InterPro" id="IPR013766">
    <property type="entry name" value="Thioredoxin_domain"/>
</dbReference>
<proteinExistence type="inferred from homology"/>
<evidence type="ECO:0000256" key="2">
    <source>
        <dbReference type="ARBA" id="ARBA00008987"/>
    </source>
</evidence>
<feature type="domain" description="Thioredoxin" evidence="7">
    <location>
        <begin position="180"/>
        <end position="310"/>
    </location>
</feature>
<evidence type="ECO:0000256" key="1">
    <source>
        <dbReference type="ARBA" id="ARBA00003318"/>
    </source>
</evidence>
<evidence type="ECO:0000256" key="5">
    <source>
        <dbReference type="ARBA" id="ARBA00023157"/>
    </source>
</evidence>
<keyword evidence="3" id="KW-0813">Transport</keyword>
<dbReference type="GO" id="GO:0015035">
    <property type="term" value="F:protein-disulfide reductase activity"/>
    <property type="evidence" value="ECO:0007669"/>
    <property type="project" value="TreeGrafter"/>
</dbReference>
<sequence>MDRDYEFTIKLPDEGMYLIKLLDGVQIEQRDGTTTGCWPAFDLEATAQTEAEVYQQLVSDLRQRTGGDPAAAEFQPLAAYVREHGTRLTDDEVADRELAQLRAITLRWHITDDEQYMVRLFADAEVQRDADEFTIRAFGFDGQGSSLSHALNALKSAIADACGGHDSPGPRFDELTGWVRSHGEPVAAEVLAQEAKDKQAYVIARDKLTAITPEDIAAESSTGLPLLVDFWAEWCGPCRMVTPVLAELAEQWAERIVIRKINVDEFDGVWERFDFRGIPAMIMFKDGQEIHRVLGFGGKKQLVADLEPHL</sequence>
<evidence type="ECO:0000256" key="6">
    <source>
        <dbReference type="ARBA" id="ARBA00023284"/>
    </source>
</evidence>
<reference evidence="8" key="1">
    <citation type="submission" date="2016-03" db="EMBL/GenBank/DDBJ databases">
        <authorList>
            <person name="Ploux O."/>
        </authorList>
    </citation>
    <scope>NUCLEOTIDE SEQUENCE</scope>
    <source>
        <strain evidence="8">UC10</strain>
    </source>
</reference>
<accession>A0A1Y5NVP5</accession>
<dbReference type="CDD" id="cd02947">
    <property type="entry name" value="TRX_family"/>
    <property type="match status" value="1"/>
</dbReference>
<evidence type="ECO:0000313" key="8">
    <source>
        <dbReference type="EMBL" id="SBS70506.1"/>
    </source>
</evidence>
<gene>
    <name evidence="8" type="ORF">MHPYR_10172</name>
</gene>
<dbReference type="PANTHER" id="PTHR45663:SF11">
    <property type="entry name" value="GEO12009P1"/>
    <property type="match status" value="1"/>
</dbReference>
<protein>
    <submittedName>
        <fullName evidence="8">Thioredoxin-1 (Modular protein)</fullName>
    </submittedName>
</protein>